<dbReference type="PANTHER" id="PTHR48111">
    <property type="entry name" value="REGULATOR OF RPOS"/>
    <property type="match status" value="1"/>
</dbReference>
<dbReference type="Proteomes" id="UP000001823">
    <property type="component" value="Chromosome"/>
</dbReference>
<evidence type="ECO:0000313" key="11">
    <source>
        <dbReference type="Proteomes" id="UP000001823"/>
    </source>
</evidence>
<keyword evidence="11" id="KW-1185">Reference proteome</keyword>
<keyword evidence="6" id="KW-0597">Phosphoprotein</keyword>
<dbReference type="PANTHER" id="PTHR48111:SF43">
    <property type="entry name" value="STAGE 0 SPORULATION PROTEIN A HOMOLOG"/>
    <property type="match status" value="1"/>
</dbReference>
<evidence type="ECO:0000256" key="5">
    <source>
        <dbReference type="ARBA" id="ARBA00024867"/>
    </source>
</evidence>
<dbReference type="KEGG" id="cpf:CPF_0115"/>
<dbReference type="InterPro" id="IPR016032">
    <property type="entry name" value="Sig_transdc_resp-reg_C-effctor"/>
</dbReference>
<keyword evidence="3 7" id="KW-0238">DNA-binding</keyword>
<dbReference type="SMART" id="SM00862">
    <property type="entry name" value="Trans_reg_C"/>
    <property type="match status" value="1"/>
</dbReference>
<gene>
    <name evidence="10" type="ordered locus">CPF_0115</name>
</gene>
<comment type="function">
    <text evidence="5">May play the central regulatory role in sporulation. It may be an element of the effector pathway responsible for the activation of sporulation genes in response to nutritional stress. Spo0A may act in concert with spo0H (a sigma factor) to control the expression of some genes that are critical to the sporulation process.</text>
</comment>
<evidence type="ECO:0000256" key="6">
    <source>
        <dbReference type="PROSITE-ProRule" id="PRU00169"/>
    </source>
</evidence>
<dbReference type="RefSeq" id="WP_011590064.1">
    <property type="nucleotide sequence ID" value="NC_008261.1"/>
</dbReference>
<sequence>MESKKIFIIEDEEKIREELTKFLEKYGYIVESSEDFENIVDTSLRCNPNMILLDINLPYYDGYYICREIRKKSQVPIIVVTSRQSEMDELMSMNLGADDFVTKPYNTQILLARIASIMKRTYSGIEGETEIFNCRELKYNMSTSEVSFKGEVEELTKNESKILNILIRNKGKIVSRDNIIKSLWQSNEFIDDNTLTVNVNRLRRKIEGIGAEGYLQTKRGQGYILS</sequence>
<dbReference type="InterPro" id="IPR011006">
    <property type="entry name" value="CheY-like_superfamily"/>
</dbReference>
<dbReference type="InterPro" id="IPR001867">
    <property type="entry name" value="OmpR/PhoB-type_DNA-bd"/>
</dbReference>
<feature type="domain" description="Response regulatory" evidence="8">
    <location>
        <begin position="5"/>
        <end position="118"/>
    </location>
</feature>
<organism evidence="10 11">
    <name type="scientific">Clostridium perfringens (strain ATCC 13124 / DSM 756 / JCM 1290 / NCIMB 6125 / NCTC 8237 / Type A)</name>
    <dbReference type="NCBI Taxonomy" id="195103"/>
    <lineage>
        <taxon>Bacteria</taxon>
        <taxon>Bacillati</taxon>
        <taxon>Bacillota</taxon>
        <taxon>Clostridia</taxon>
        <taxon>Eubacteriales</taxon>
        <taxon>Clostridiaceae</taxon>
        <taxon>Clostridium</taxon>
    </lineage>
</organism>
<dbReference type="eggNOG" id="COG0745">
    <property type="taxonomic scope" value="Bacteria"/>
</dbReference>
<dbReference type="PROSITE" id="PS50110">
    <property type="entry name" value="RESPONSE_REGULATORY"/>
    <property type="match status" value="1"/>
</dbReference>
<dbReference type="STRING" id="195103.CPF_0115"/>
<dbReference type="PROSITE" id="PS51755">
    <property type="entry name" value="OMPR_PHOB"/>
    <property type="match status" value="1"/>
</dbReference>
<dbReference type="Pfam" id="PF00072">
    <property type="entry name" value="Response_reg"/>
    <property type="match status" value="1"/>
</dbReference>
<evidence type="ECO:0000256" key="4">
    <source>
        <dbReference type="ARBA" id="ARBA00023163"/>
    </source>
</evidence>
<dbReference type="Pfam" id="PF00486">
    <property type="entry name" value="Trans_reg_C"/>
    <property type="match status" value="1"/>
</dbReference>
<dbReference type="Gene3D" id="3.40.50.2300">
    <property type="match status" value="1"/>
</dbReference>
<dbReference type="GO" id="GO:0006355">
    <property type="term" value="P:regulation of DNA-templated transcription"/>
    <property type="evidence" value="ECO:0007669"/>
    <property type="project" value="InterPro"/>
</dbReference>
<dbReference type="CDD" id="cd00383">
    <property type="entry name" value="trans_reg_C"/>
    <property type="match status" value="1"/>
</dbReference>
<dbReference type="SUPFAM" id="SSF46894">
    <property type="entry name" value="C-terminal effector domain of the bipartite response regulators"/>
    <property type="match status" value="1"/>
</dbReference>
<evidence type="ECO:0000256" key="2">
    <source>
        <dbReference type="ARBA" id="ARBA00023015"/>
    </source>
</evidence>
<dbReference type="Gene3D" id="1.10.10.10">
    <property type="entry name" value="Winged helix-like DNA-binding domain superfamily/Winged helix DNA-binding domain"/>
    <property type="match status" value="1"/>
</dbReference>
<dbReference type="PaxDb" id="195103-CPF_0115"/>
<evidence type="ECO:0000259" key="8">
    <source>
        <dbReference type="PROSITE" id="PS50110"/>
    </source>
</evidence>
<feature type="domain" description="OmpR/PhoB-type" evidence="9">
    <location>
        <begin position="129"/>
        <end position="226"/>
    </location>
</feature>
<keyword evidence="2" id="KW-0805">Transcription regulation</keyword>
<evidence type="ECO:0000256" key="7">
    <source>
        <dbReference type="PROSITE-ProRule" id="PRU01091"/>
    </source>
</evidence>
<reference evidence="10 11" key="1">
    <citation type="journal article" date="2006" name="Genome Res.">
        <title>Skewed genomic variability in strains of the toxigenic bacterial pathogen, Clostridium perfringens.</title>
        <authorList>
            <person name="Myers G.S."/>
            <person name="Rasko D.A."/>
            <person name="Cheung J.K."/>
            <person name="Ravel J."/>
            <person name="Seshadri R."/>
            <person name="Deboy R.T."/>
            <person name="Ren Q."/>
            <person name="Varga J."/>
            <person name="Awad M.M."/>
            <person name="Brinkac L.M."/>
            <person name="Daugherty S.C."/>
            <person name="Haft D.H."/>
            <person name="Dodson R.J."/>
            <person name="Madupu R."/>
            <person name="Nelson W.C."/>
            <person name="Rosovitz M.J."/>
            <person name="Sullivan S.A."/>
            <person name="Khouri H."/>
            <person name="Dimitrov G.I."/>
            <person name="Watkins K.L."/>
            <person name="Mulligan S."/>
            <person name="Benton J."/>
            <person name="Radune D."/>
            <person name="Fisher D.J."/>
            <person name="Atkins H.S."/>
            <person name="Hiscox T."/>
            <person name="Jost B.H."/>
            <person name="Billington S.J."/>
            <person name="Songer J.G."/>
            <person name="McClane B.A."/>
            <person name="Titball R.W."/>
            <person name="Rood J.I."/>
            <person name="Melville S.B."/>
            <person name="Paulsen I.T."/>
        </authorList>
    </citation>
    <scope>NUCLEOTIDE SEQUENCE [LARGE SCALE GENOMIC DNA]</scope>
    <source>
        <strain evidence="11">ATCC 13124 / DSM 756 / JCM 1290 / NCIMB 6125 / NCTC 8237 / S 107 / Type A</strain>
    </source>
</reference>
<evidence type="ECO:0000313" key="10">
    <source>
        <dbReference type="EMBL" id="ABG84051.1"/>
    </source>
</evidence>
<keyword evidence="4" id="KW-0804">Transcription</keyword>
<accession>A0A0H2YSR0</accession>
<dbReference type="InterPro" id="IPR001789">
    <property type="entry name" value="Sig_transdc_resp-reg_receiver"/>
</dbReference>
<feature type="modified residue" description="4-aspartylphosphate" evidence="6">
    <location>
        <position position="54"/>
    </location>
</feature>
<dbReference type="GO" id="GO:0000976">
    <property type="term" value="F:transcription cis-regulatory region binding"/>
    <property type="evidence" value="ECO:0007669"/>
    <property type="project" value="TreeGrafter"/>
</dbReference>
<dbReference type="HOGENOM" id="CLU_000445_30_3_9"/>
<dbReference type="GO" id="GO:0032993">
    <property type="term" value="C:protein-DNA complex"/>
    <property type="evidence" value="ECO:0007669"/>
    <property type="project" value="TreeGrafter"/>
</dbReference>
<dbReference type="InterPro" id="IPR036388">
    <property type="entry name" value="WH-like_DNA-bd_sf"/>
</dbReference>
<feature type="DNA-binding region" description="OmpR/PhoB-type" evidence="7">
    <location>
        <begin position="129"/>
        <end position="226"/>
    </location>
</feature>
<evidence type="ECO:0000256" key="1">
    <source>
        <dbReference type="ARBA" id="ARBA00018672"/>
    </source>
</evidence>
<evidence type="ECO:0000256" key="3">
    <source>
        <dbReference type="ARBA" id="ARBA00023125"/>
    </source>
</evidence>
<dbReference type="AlphaFoldDB" id="A0A0H2YSR0"/>
<dbReference type="SMART" id="SM00448">
    <property type="entry name" value="REC"/>
    <property type="match status" value="1"/>
</dbReference>
<proteinExistence type="predicted"/>
<protein>
    <recommendedName>
        <fullName evidence="1">Stage 0 sporulation protein A homolog</fullName>
    </recommendedName>
</protein>
<name>A0A0H2YSR0_CLOP1</name>
<dbReference type="GO" id="GO:0000156">
    <property type="term" value="F:phosphorelay response regulator activity"/>
    <property type="evidence" value="ECO:0007669"/>
    <property type="project" value="TreeGrafter"/>
</dbReference>
<dbReference type="EMBL" id="CP000246">
    <property type="protein sequence ID" value="ABG84051.1"/>
    <property type="molecule type" value="Genomic_DNA"/>
</dbReference>
<dbReference type="GO" id="GO:0005829">
    <property type="term" value="C:cytosol"/>
    <property type="evidence" value="ECO:0007669"/>
    <property type="project" value="TreeGrafter"/>
</dbReference>
<dbReference type="SUPFAM" id="SSF52172">
    <property type="entry name" value="CheY-like"/>
    <property type="match status" value="1"/>
</dbReference>
<dbReference type="InterPro" id="IPR039420">
    <property type="entry name" value="WalR-like"/>
</dbReference>
<evidence type="ECO:0000259" key="9">
    <source>
        <dbReference type="PROSITE" id="PS51755"/>
    </source>
</evidence>